<organism evidence="1 2">
    <name type="scientific">Bythopirellula polymerisocia</name>
    <dbReference type="NCBI Taxonomy" id="2528003"/>
    <lineage>
        <taxon>Bacteria</taxon>
        <taxon>Pseudomonadati</taxon>
        <taxon>Planctomycetota</taxon>
        <taxon>Planctomycetia</taxon>
        <taxon>Pirellulales</taxon>
        <taxon>Lacipirellulaceae</taxon>
        <taxon>Bythopirellula</taxon>
    </lineage>
</organism>
<evidence type="ECO:0000313" key="2">
    <source>
        <dbReference type="Proteomes" id="UP000318437"/>
    </source>
</evidence>
<comment type="caution">
    <text evidence="1">The sequence shown here is derived from an EMBL/GenBank/DDBJ whole genome shotgun (WGS) entry which is preliminary data.</text>
</comment>
<dbReference type="Proteomes" id="UP000318437">
    <property type="component" value="Unassembled WGS sequence"/>
</dbReference>
<dbReference type="InterPro" id="IPR006311">
    <property type="entry name" value="TAT_signal"/>
</dbReference>
<name>A0A5C6CWD3_9BACT</name>
<dbReference type="SUPFAM" id="SSF53649">
    <property type="entry name" value="Alkaline phosphatase-like"/>
    <property type="match status" value="1"/>
</dbReference>
<dbReference type="Pfam" id="PF07394">
    <property type="entry name" value="DUF1501"/>
    <property type="match status" value="1"/>
</dbReference>
<gene>
    <name evidence="1" type="ORF">Pla144_24980</name>
</gene>
<reference evidence="1 2" key="1">
    <citation type="submission" date="2019-02" db="EMBL/GenBank/DDBJ databases">
        <title>Deep-cultivation of Planctomycetes and their phenomic and genomic characterization uncovers novel biology.</title>
        <authorList>
            <person name="Wiegand S."/>
            <person name="Jogler M."/>
            <person name="Boedeker C."/>
            <person name="Pinto D."/>
            <person name="Vollmers J."/>
            <person name="Rivas-Marin E."/>
            <person name="Kohn T."/>
            <person name="Peeters S.H."/>
            <person name="Heuer A."/>
            <person name="Rast P."/>
            <person name="Oberbeckmann S."/>
            <person name="Bunk B."/>
            <person name="Jeske O."/>
            <person name="Meyerdierks A."/>
            <person name="Storesund J.E."/>
            <person name="Kallscheuer N."/>
            <person name="Luecker S."/>
            <person name="Lage O.M."/>
            <person name="Pohl T."/>
            <person name="Merkel B.J."/>
            <person name="Hornburger P."/>
            <person name="Mueller R.-W."/>
            <person name="Bruemmer F."/>
            <person name="Labrenz M."/>
            <person name="Spormann A.M."/>
            <person name="Op Den Camp H."/>
            <person name="Overmann J."/>
            <person name="Amann R."/>
            <person name="Jetten M.S.M."/>
            <person name="Mascher T."/>
            <person name="Medema M.H."/>
            <person name="Devos D.P."/>
            <person name="Kaster A.-K."/>
            <person name="Ovreas L."/>
            <person name="Rohde M."/>
            <person name="Galperin M.Y."/>
            <person name="Jogler C."/>
        </authorList>
    </citation>
    <scope>NUCLEOTIDE SEQUENCE [LARGE SCALE GENOMIC DNA]</scope>
    <source>
        <strain evidence="1 2">Pla144</strain>
    </source>
</reference>
<dbReference type="Gene3D" id="3.40.720.10">
    <property type="entry name" value="Alkaline Phosphatase, subunit A"/>
    <property type="match status" value="1"/>
</dbReference>
<dbReference type="AlphaFoldDB" id="A0A5C6CWD3"/>
<evidence type="ECO:0000313" key="1">
    <source>
        <dbReference type="EMBL" id="TWU27721.1"/>
    </source>
</evidence>
<accession>A0A5C6CWD3</accession>
<dbReference type="OrthoDB" id="127333at2"/>
<keyword evidence="2" id="KW-1185">Reference proteome</keyword>
<sequence length="477" mass="52158">MNCQSYLSQHIQPKTLARRWFLKECGVGLGAIALSQLAGIPGAHASADPIAPKQPQFTPRAKNVIFLFMAGAPSHLELFDYKPDLVKFNGTLPPPELLEGYRAAFIKPNSKLMGPKFKFGKHGECGAEISELLPHLAGVADDITIIRSMTTDAFNHAPAQLQMSTGSQQFGKPSLGAWTLYGLGSECNNLPGFVVFNTGKKGPSAGSANWGSGYLPPVYQGAPFRTVGDPVLYLSNPPGVDRELQRESLDAINALNQQHFAEFGDPQIEARIRSFEMAYQMQATAPDANDISQEPQHVLDLYGAEPGVRSFANSCLLARRLVERGVRFVEIFHESWDQHGDLVKDIKQNCQDTDQASAALIADLKQRGLLEDTLVVWGGEFGRTPMVEGDHNDGRDHHPNAFTMWLAGGGTTAGLTYGETDSLGFNVVSEQVHVRDLHATILQLLGFDHSRLTYKIQGLDQRLTGVEEARVIEEIIA</sequence>
<dbReference type="InterPro" id="IPR017850">
    <property type="entry name" value="Alkaline_phosphatase_core_sf"/>
</dbReference>
<dbReference type="EMBL" id="SJPS01000003">
    <property type="protein sequence ID" value="TWU27721.1"/>
    <property type="molecule type" value="Genomic_DNA"/>
</dbReference>
<dbReference type="InterPro" id="IPR010869">
    <property type="entry name" value="DUF1501"/>
</dbReference>
<dbReference type="RefSeq" id="WP_146450889.1">
    <property type="nucleotide sequence ID" value="NZ_SJPS01000003.1"/>
</dbReference>
<evidence type="ECO:0008006" key="3">
    <source>
        <dbReference type="Google" id="ProtNLM"/>
    </source>
</evidence>
<dbReference type="PROSITE" id="PS51318">
    <property type="entry name" value="TAT"/>
    <property type="match status" value="1"/>
</dbReference>
<proteinExistence type="predicted"/>
<dbReference type="PANTHER" id="PTHR43737">
    <property type="entry name" value="BLL7424 PROTEIN"/>
    <property type="match status" value="1"/>
</dbReference>
<protein>
    <recommendedName>
        <fullName evidence="3">Sulfatase</fullName>
    </recommendedName>
</protein>
<dbReference type="PANTHER" id="PTHR43737:SF1">
    <property type="entry name" value="DUF1501 DOMAIN-CONTAINING PROTEIN"/>
    <property type="match status" value="1"/>
</dbReference>